<dbReference type="InterPro" id="IPR032675">
    <property type="entry name" value="LRR_dom_sf"/>
</dbReference>
<name>A0A813RWA3_ADIRI</name>
<proteinExistence type="predicted"/>
<dbReference type="EMBL" id="CAJNOR010000076">
    <property type="protein sequence ID" value="CAF0786496.1"/>
    <property type="molecule type" value="Genomic_DNA"/>
</dbReference>
<protein>
    <recommendedName>
        <fullName evidence="3">F-box domain-containing protein</fullName>
    </recommendedName>
</protein>
<gene>
    <name evidence="1" type="ORF">XAT740_LOCUS2256</name>
</gene>
<evidence type="ECO:0000313" key="2">
    <source>
        <dbReference type="Proteomes" id="UP000663828"/>
    </source>
</evidence>
<dbReference type="AlphaFoldDB" id="A0A813RWA3"/>
<keyword evidence="2" id="KW-1185">Reference proteome</keyword>
<dbReference type="Proteomes" id="UP000663828">
    <property type="component" value="Unassembled WGS sequence"/>
</dbReference>
<accession>A0A813RWA3</accession>
<evidence type="ECO:0008006" key="3">
    <source>
        <dbReference type="Google" id="ProtNLM"/>
    </source>
</evidence>
<comment type="caution">
    <text evidence="1">The sequence shown here is derived from an EMBL/GenBank/DDBJ whole genome shotgun (WGS) entry which is preliminary data.</text>
</comment>
<dbReference type="Gene3D" id="3.80.10.10">
    <property type="entry name" value="Ribonuclease Inhibitor"/>
    <property type="match status" value="2"/>
</dbReference>
<organism evidence="1 2">
    <name type="scientific">Adineta ricciae</name>
    <name type="common">Rotifer</name>
    <dbReference type="NCBI Taxonomy" id="249248"/>
    <lineage>
        <taxon>Eukaryota</taxon>
        <taxon>Metazoa</taxon>
        <taxon>Spiralia</taxon>
        <taxon>Gnathifera</taxon>
        <taxon>Rotifera</taxon>
        <taxon>Eurotatoria</taxon>
        <taxon>Bdelloidea</taxon>
        <taxon>Adinetida</taxon>
        <taxon>Adinetidae</taxon>
        <taxon>Adineta</taxon>
    </lineage>
</organism>
<sequence>MSDAQMITRLEFLPNEILIQCFEYLNAFYIFHAFDQLNHRLNRVIRGISLCIDMEEDIDKSVFDRFCIKMLLNPQMKNQVHSLSLPSHGSGRPKNLQTKTFLSFFSLEEFQNLQRFKINADIKPIPTGFTSSYFNSESRLDFCNASFPKLRALSMSRLNHPLEDLEITNLSITNLRVDYCDMNDIYYFSKCAPMLKYLHVNTFSRSSNSSKKNTKESWLFLERLILDDVHCSSLDAFEAFLKVTPNIKSLSISSDEIDLIDAAEWERLITISLPHLDVFQFMFICSCYRNRDEIIDKFQAFQTDFWQKQHNWFIEYSVIGDKALIYTIPFAPNMDILKRHREIYRHNFKDNVNTFVNVRKLALDEEMLTNKCKAYFPNVTSLELRMNLESLSIEQTERLVKIVNPFHVKFLDISHVDNRNSSLLLKLFDQMPQLSGLSVARRAIAAFLNDDELCKYLRKVQRLHVMEYGWWITEDDLFQRNKFYEVFSNIKHLRLEHGRGIRLLSSLNRLPKLSTFEEKWVTQKSPELYRSQMASKVEQLNAIYKISIEKEEEWDDDSSDTDSDHHWYSYYDEKRKKYYYTSDTNLQSFDRSRAYSKRSQEENRKQNKTAKLPEIIFSYEISFVNTVVSATDVAQEDVSPATQSLQSCRTEAVKSVSQPVVLDWNDEASQSETSKDNVPKCLLSTSFPIDCMANNDTNIMYSTRNTTPLMIAYCYLDNSRASDPCRD</sequence>
<reference evidence="1" key="1">
    <citation type="submission" date="2021-02" db="EMBL/GenBank/DDBJ databases">
        <authorList>
            <person name="Nowell W R."/>
        </authorList>
    </citation>
    <scope>NUCLEOTIDE SEQUENCE</scope>
</reference>
<evidence type="ECO:0000313" key="1">
    <source>
        <dbReference type="EMBL" id="CAF0786496.1"/>
    </source>
</evidence>